<dbReference type="OrthoDB" id="5577714at2759"/>
<dbReference type="HOGENOM" id="CLU_193193_0_0_1"/>
<keyword evidence="2" id="KW-1185">Reference proteome</keyword>
<name>A0A0C3SC30_PHLG1</name>
<dbReference type="STRING" id="745531.A0A0C3SC30"/>
<protein>
    <submittedName>
        <fullName evidence="1">Uncharacterized protein</fullName>
    </submittedName>
</protein>
<organism evidence="1 2">
    <name type="scientific">Phlebiopsis gigantea (strain 11061_1 CR5-6)</name>
    <name type="common">White-rot fungus</name>
    <name type="synonym">Peniophora gigantea</name>
    <dbReference type="NCBI Taxonomy" id="745531"/>
    <lineage>
        <taxon>Eukaryota</taxon>
        <taxon>Fungi</taxon>
        <taxon>Dikarya</taxon>
        <taxon>Basidiomycota</taxon>
        <taxon>Agaricomycotina</taxon>
        <taxon>Agaricomycetes</taxon>
        <taxon>Polyporales</taxon>
        <taxon>Phanerochaetaceae</taxon>
        <taxon>Phlebiopsis</taxon>
    </lineage>
</organism>
<reference evidence="1 2" key="1">
    <citation type="journal article" date="2014" name="PLoS Genet.">
        <title>Analysis of the Phlebiopsis gigantea genome, transcriptome and secretome provides insight into its pioneer colonization strategies of wood.</title>
        <authorList>
            <person name="Hori C."/>
            <person name="Ishida T."/>
            <person name="Igarashi K."/>
            <person name="Samejima M."/>
            <person name="Suzuki H."/>
            <person name="Master E."/>
            <person name="Ferreira P."/>
            <person name="Ruiz-Duenas F.J."/>
            <person name="Held B."/>
            <person name="Canessa P."/>
            <person name="Larrondo L.F."/>
            <person name="Schmoll M."/>
            <person name="Druzhinina I.S."/>
            <person name="Kubicek C.P."/>
            <person name="Gaskell J.A."/>
            <person name="Kersten P."/>
            <person name="St John F."/>
            <person name="Glasner J."/>
            <person name="Sabat G."/>
            <person name="Splinter BonDurant S."/>
            <person name="Syed K."/>
            <person name="Yadav J."/>
            <person name="Mgbeahuruike A.C."/>
            <person name="Kovalchuk A."/>
            <person name="Asiegbu F.O."/>
            <person name="Lackner G."/>
            <person name="Hoffmeister D."/>
            <person name="Rencoret J."/>
            <person name="Gutierrez A."/>
            <person name="Sun H."/>
            <person name="Lindquist E."/>
            <person name="Barry K."/>
            <person name="Riley R."/>
            <person name="Grigoriev I.V."/>
            <person name="Henrissat B."/>
            <person name="Kues U."/>
            <person name="Berka R.M."/>
            <person name="Martinez A.T."/>
            <person name="Covert S.F."/>
            <person name="Blanchette R.A."/>
            <person name="Cullen D."/>
        </authorList>
    </citation>
    <scope>NUCLEOTIDE SEQUENCE [LARGE SCALE GENOMIC DNA]</scope>
    <source>
        <strain evidence="1 2">11061_1 CR5-6</strain>
    </source>
</reference>
<sequence length="73" mass="8082">MNRSVQTIDEAEASIHALAANTGAHRKYDPQYLLDQVPPPSADEDPIATKLRRRLQDLLTELRSGAEGVKKDV</sequence>
<accession>A0A0C3SC30</accession>
<dbReference type="EMBL" id="KN840453">
    <property type="protein sequence ID" value="KIP10557.1"/>
    <property type="molecule type" value="Genomic_DNA"/>
</dbReference>
<dbReference type="AlphaFoldDB" id="A0A0C3SC30"/>
<evidence type="ECO:0000313" key="2">
    <source>
        <dbReference type="Proteomes" id="UP000053257"/>
    </source>
</evidence>
<gene>
    <name evidence="1" type="ORF">PHLGIDRAFT_115315</name>
</gene>
<proteinExistence type="predicted"/>
<evidence type="ECO:0000313" key="1">
    <source>
        <dbReference type="EMBL" id="KIP10557.1"/>
    </source>
</evidence>
<dbReference type="Proteomes" id="UP000053257">
    <property type="component" value="Unassembled WGS sequence"/>
</dbReference>